<keyword evidence="4" id="KW-0560">Oxidoreductase</keyword>
<feature type="domain" description="Gfo/Idh/MocA-like oxidoreductase bacterial type C-terminal" evidence="3">
    <location>
        <begin position="213"/>
        <end position="406"/>
    </location>
</feature>
<sequence>MSKRNRRQFLEDSMFATAAAVAASSSGQLFAQEEDKQSSSPNERLNVVVVGVNGRGGSHIGAFAGRKDTKITHVCDVDRDIGGKRAIEIGKRQNGFEPKMLEDLRKVLEDKDINIVSIATPNHTHSILAIWAMLAGKDVYVEKPVSHNVAEGRRAVQVARKHGKICQTGTQSRSNPGMRDAIAFIHAGKIGDVKLARGLCYKPRGSIGPKGEYKVPANVNYDLWCGPSQMLPLTRPKFHYDWHWQWEWGNGDLGNQGIHQMDIARWGLGVDQLSDKVISYGGRLGYEDAGETANTQVIMHEFGDKTLTFEVRGLKTGAYKDAKVGVIFEGSEGYVVLPSYNGGAAFDKEGNKIAEFKGGDDKNHFENFLKGVRSRKSEDLNADISEGHLSSALCHTGNISYRLGETAPIASLTAKLDGLKTNDRSKETLERTVAHLKDNGVDLEKTPLAIGPLLTMDPKSETFPGNEAANKQLSRENRKPFVIPSETEI</sequence>
<name>A0A517YD94_9BACT</name>
<dbReference type="PANTHER" id="PTHR43818">
    <property type="entry name" value="BCDNA.GH03377"/>
    <property type="match status" value="1"/>
</dbReference>
<protein>
    <submittedName>
        <fullName evidence="4">Inositol 2-dehydrogenase</fullName>
        <ecNumber evidence="4">1.1.1.18</ecNumber>
    </submittedName>
</protein>
<evidence type="ECO:0000256" key="1">
    <source>
        <dbReference type="SAM" id="MobiDB-lite"/>
    </source>
</evidence>
<gene>
    <name evidence="4" type="primary">iolG_7</name>
    <name evidence="4" type="ORF">ETAA8_32590</name>
</gene>
<dbReference type="PROSITE" id="PS51318">
    <property type="entry name" value="TAT"/>
    <property type="match status" value="1"/>
</dbReference>
<feature type="region of interest" description="Disordered" evidence="1">
    <location>
        <begin position="455"/>
        <end position="489"/>
    </location>
</feature>
<dbReference type="Pfam" id="PF01408">
    <property type="entry name" value="GFO_IDH_MocA"/>
    <property type="match status" value="1"/>
</dbReference>
<proteinExistence type="predicted"/>
<dbReference type="Pfam" id="PF19051">
    <property type="entry name" value="GFO_IDH_MocA_C2"/>
    <property type="match status" value="1"/>
</dbReference>
<dbReference type="OrthoDB" id="9788246at2"/>
<feature type="domain" description="Gfo/Idh/MocA-like oxidoreductase N-terminal" evidence="2">
    <location>
        <begin position="45"/>
        <end position="169"/>
    </location>
</feature>
<dbReference type="Gene3D" id="3.40.50.720">
    <property type="entry name" value="NAD(P)-binding Rossmann-like Domain"/>
    <property type="match status" value="1"/>
</dbReference>
<dbReference type="Proteomes" id="UP000315017">
    <property type="component" value="Chromosome"/>
</dbReference>
<dbReference type="AlphaFoldDB" id="A0A517YD94"/>
<dbReference type="KEGG" id="aagg:ETAA8_32590"/>
<dbReference type="InterPro" id="IPR006311">
    <property type="entry name" value="TAT_signal"/>
</dbReference>
<evidence type="ECO:0000259" key="3">
    <source>
        <dbReference type="Pfam" id="PF19051"/>
    </source>
</evidence>
<dbReference type="SUPFAM" id="SSF51735">
    <property type="entry name" value="NAD(P)-binding Rossmann-fold domains"/>
    <property type="match status" value="1"/>
</dbReference>
<reference evidence="4 5" key="1">
    <citation type="submission" date="2019-02" db="EMBL/GenBank/DDBJ databases">
        <title>Deep-cultivation of Planctomycetes and their phenomic and genomic characterization uncovers novel biology.</title>
        <authorList>
            <person name="Wiegand S."/>
            <person name="Jogler M."/>
            <person name="Boedeker C."/>
            <person name="Pinto D."/>
            <person name="Vollmers J."/>
            <person name="Rivas-Marin E."/>
            <person name="Kohn T."/>
            <person name="Peeters S.H."/>
            <person name="Heuer A."/>
            <person name="Rast P."/>
            <person name="Oberbeckmann S."/>
            <person name="Bunk B."/>
            <person name="Jeske O."/>
            <person name="Meyerdierks A."/>
            <person name="Storesund J.E."/>
            <person name="Kallscheuer N."/>
            <person name="Luecker S."/>
            <person name="Lage O.M."/>
            <person name="Pohl T."/>
            <person name="Merkel B.J."/>
            <person name="Hornburger P."/>
            <person name="Mueller R.-W."/>
            <person name="Bruemmer F."/>
            <person name="Labrenz M."/>
            <person name="Spormann A.M."/>
            <person name="Op den Camp H."/>
            <person name="Overmann J."/>
            <person name="Amann R."/>
            <person name="Jetten M.S.M."/>
            <person name="Mascher T."/>
            <person name="Medema M.H."/>
            <person name="Devos D.P."/>
            <person name="Kaster A.-K."/>
            <person name="Ovreas L."/>
            <person name="Rohde M."/>
            <person name="Galperin M.Y."/>
            <person name="Jogler C."/>
        </authorList>
    </citation>
    <scope>NUCLEOTIDE SEQUENCE [LARGE SCALE GENOMIC DNA]</scope>
    <source>
        <strain evidence="4 5">ETA_A8</strain>
    </source>
</reference>
<dbReference type="GO" id="GO:0000166">
    <property type="term" value="F:nucleotide binding"/>
    <property type="evidence" value="ECO:0007669"/>
    <property type="project" value="InterPro"/>
</dbReference>
<dbReference type="Gene3D" id="3.30.360.10">
    <property type="entry name" value="Dihydrodipicolinate Reductase, domain 2"/>
    <property type="match status" value="1"/>
</dbReference>
<dbReference type="InterPro" id="IPR043906">
    <property type="entry name" value="Gfo/Idh/MocA_OxRdtase_bact_C"/>
</dbReference>
<dbReference type="RefSeq" id="WP_145089981.1">
    <property type="nucleotide sequence ID" value="NZ_CP036274.1"/>
</dbReference>
<evidence type="ECO:0000313" key="4">
    <source>
        <dbReference type="EMBL" id="QDU28159.1"/>
    </source>
</evidence>
<dbReference type="GO" id="GO:0050112">
    <property type="term" value="F:inositol 2-dehydrogenase (NAD+) activity"/>
    <property type="evidence" value="ECO:0007669"/>
    <property type="project" value="UniProtKB-EC"/>
</dbReference>
<dbReference type="EMBL" id="CP036274">
    <property type="protein sequence ID" value="QDU28159.1"/>
    <property type="molecule type" value="Genomic_DNA"/>
</dbReference>
<dbReference type="EC" id="1.1.1.18" evidence="4"/>
<keyword evidence="5" id="KW-1185">Reference proteome</keyword>
<dbReference type="InterPro" id="IPR036291">
    <property type="entry name" value="NAD(P)-bd_dom_sf"/>
</dbReference>
<dbReference type="PANTHER" id="PTHR43818:SF5">
    <property type="entry name" value="OXIDOREDUCTASE FAMILY PROTEIN"/>
    <property type="match status" value="1"/>
</dbReference>
<dbReference type="InterPro" id="IPR050463">
    <property type="entry name" value="Gfo/Idh/MocA_oxidrdct_glycsds"/>
</dbReference>
<organism evidence="4 5">
    <name type="scientific">Anatilimnocola aggregata</name>
    <dbReference type="NCBI Taxonomy" id="2528021"/>
    <lineage>
        <taxon>Bacteria</taxon>
        <taxon>Pseudomonadati</taxon>
        <taxon>Planctomycetota</taxon>
        <taxon>Planctomycetia</taxon>
        <taxon>Pirellulales</taxon>
        <taxon>Pirellulaceae</taxon>
        <taxon>Anatilimnocola</taxon>
    </lineage>
</organism>
<dbReference type="InterPro" id="IPR000683">
    <property type="entry name" value="Gfo/Idh/MocA-like_OxRdtase_N"/>
</dbReference>
<evidence type="ECO:0000313" key="5">
    <source>
        <dbReference type="Proteomes" id="UP000315017"/>
    </source>
</evidence>
<dbReference type="SUPFAM" id="SSF55347">
    <property type="entry name" value="Glyceraldehyde-3-phosphate dehydrogenase-like, C-terminal domain"/>
    <property type="match status" value="1"/>
</dbReference>
<evidence type="ECO:0000259" key="2">
    <source>
        <dbReference type="Pfam" id="PF01408"/>
    </source>
</evidence>
<accession>A0A517YD94</accession>